<accession>A0A9P4IH88</accession>
<dbReference type="EMBL" id="ML978124">
    <property type="protein sequence ID" value="KAF2100994.1"/>
    <property type="molecule type" value="Genomic_DNA"/>
</dbReference>
<dbReference type="AlphaFoldDB" id="A0A9P4IH88"/>
<organism evidence="2 3">
    <name type="scientific">Rhizodiscina lignyota</name>
    <dbReference type="NCBI Taxonomy" id="1504668"/>
    <lineage>
        <taxon>Eukaryota</taxon>
        <taxon>Fungi</taxon>
        <taxon>Dikarya</taxon>
        <taxon>Ascomycota</taxon>
        <taxon>Pezizomycotina</taxon>
        <taxon>Dothideomycetes</taxon>
        <taxon>Pleosporomycetidae</taxon>
        <taxon>Aulographales</taxon>
        <taxon>Rhizodiscinaceae</taxon>
        <taxon>Rhizodiscina</taxon>
    </lineage>
</organism>
<sequence>MSENDDSRWTGWQPLLVSLVICAVLILLVGLGVWWHRMHRSSLREIQDSRVPTPLRNRTPDALHDSAVELNRDSLAGSTLPVKRSWWRISEGPVKSDKVKHWAPGLKAIKDLLQPYLPCRKQTRPRAHAKEHLDMQR</sequence>
<keyword evidence="1" id="KW-0812">Transmembrane</keyword>
<name>A0A9P4IH88_9PEZI</name>
<keyword evidence="1" id="KW-0472">Membrane</keyword>
<evidence type="ECO:0000256" key="1">
    <source>
        <dbReference type="SAM" id="Phobius"/>
    </source>
</evidence>
<keyword evidence="3" id="KW-1185">Reference proteome</keyword>
<feature type="transmembrane region" description="Helical" evidence="1">
    <location>
        <begin position="12"/>
        <end position="35"/>
    </location>
</feature>
<keyword evidence="1" id="KW-1133">Transmembrane helix</keyword>
<gene>
    <name evidence="2" type="ORF">NA57DRAFT_55063</name>
</gene>
<comment type="caution">
    <text evidence="2">The sequence shown here is derived from an EMBL/GenBank/DDBJ whole genome shotgun (WGS) entry which is preliminary data.</text>
</comment>
<evidence type="ECO:0000313" key="3">
    <source>
        <dbReference type="Proteomes" id="UP000799772"/>
    </source>
</evidence>
<dbReference type="Proteomes" id="UP000799772">
    <property type="component" value="Unassembled WGS sequence"/>
</dbReference>
<protein>
    <submittedName>
        <fullName evidence="2">Uncharacterized protein</fullName>
    </submittedName>
</protein>
<evidence type="ECO:0000313" key="2">
    <source>
        <dbReference type="EMBL" id="KAF2100994.1"/>
    </source>
</evidence>
<proteinExistence type="predicted"/>
<reference evidence="2" key="1">
    <citation type="journal article" date="2020" name="Stud. Mycol.">
        <title>101 Dothideomycetes genomes: a test case for predicting lifestyles and emergence of pathogens.</title>
        <authorList>
            <person name="Haridas S."/>
            <person name="Albert R."/>
            <person name="Binder M."/>
            <person name="Bloem J."/>
            <person name="Labutti K."/>
            <person name="Salamov A."/>
            <person name="Andreopoulos B."/>
            <person name="Baker S."/>
            <person name="Barry K."/>
            <person name="Bills G."/>
            <person name="Bluhm B."/>
            <person name="Cannon C."/>
            <person name="Castanera R."/>
            <person name="Culley D."/>
            <person name="Daum C."/>
            <person name="Ezra D."/>
            <person name="Gonzalez J."/>
            <person name="Henrissat B."/>
            <person name="Kuo A."/>
            <person name="Liang C."/>
            <person name="Lipzen A."/>
            <person name="Lutzoni F."/>
            <person name="Magnuson J."/>
            <person name="Mondo S."/>
            <person name="Nolan M."/>
            <person name="Ohm R."/>
            <person name="Pangilinan J."/>
            <person name="Park H.-J."/>
            <person name="Ramirez L."/>
            <person name="Alfaro M."/>
            <person name="Sun H."/>
            <person name="Tritt A."/>
            <person name="Yoshinaga Y."/>
            <person name="Zwiers L.-H."/>
            <person name="Turgeon B."/>
            <person name="Goodwin S."/>
            <person name="Spatafora J."/>
            <person name="Crous P."/>
            <person name="Grigoriev I."/>
        </authorList>
    </citation>
    <scope>NUCLEOTIDE SEQUENCE</scope>
    <source>
        <strain evidence="2">CBS 133067</strain>
    </source>
</reference>